<proteinExistence type="predicted"/>
<gene>
    <name evidence="1" type="ORF">CJ030_MR0G011032</name>
</gene>
<accession>A0A6A1UIB1</accession>
<dbReference type="AlphaFoldDB" id="A0A6A1UIB1"/>
<dbReference type="OrthoDB" id="1932900at2759"/>
<reference evidence="1 2" key="1">
    <citation type="journal article" date="2019" name="Plant Biotechnol. J.">
        <title>The red bayberry genome and genetic basis of sex determination.</title>
        <authorList>
            <person name="Jia H.M."/>
            <person name="Jia H.J."/>
            <person name="Cai Q.L."/>
            <person name="Wang Y."/>
            <person name="Zhao H.B."/>
            <person name="Yang W.F."/>
            <person name="Wang G.Y."/>
            <person name="Li Y.H."/>
            <person name="Zhan D.L."/>
            <person name="Shen Y.T."/>
            <person name="Niu Q.F."/>
            <person name="Chang L."/>
            <person name="Qiu J."/>
            <person name="Zhao L."/>
            <person name="Xie H.B."/>
            <person name="Fu W.Y."/>
            <person name="Jin J."/>
            <person name="Li X.W."/>
            <person name="Jiao Y."/>
            <person name="Zhou C.C."/>
            <person name="Tu T."/>
            <person name="Chai C.Y."/>
            <person name="Gao J.L."/>
            <person name="Fan L.J."/>
            <person name="van de Weg E."/>
            <person name="Wang J.Y."/>
            <person name="Gao Z.S."/>
        </authorList>
    </citation>
    <scope>NUCLEOTIDE SEQUENCE [LARGE SCALE GENOMIC DNA]</scope>
    <source>
        <tissue evidence="1">Leaves</tissue>
    </source>
</reference>
<comment type="caution">
    <text evidence="1">The sequence shown here is derived from an EMBL/GenBank/DDBJ whole genome shotgun (WGS) entry which is preliminary data.</text>
</comment>
<sequence length="95" mass="11063">MGVDMGLCGSLEWVTAYSKKQCRSLFWRMRAAVKKSAKNKQQLKFQYDPSSYALNFDDGCCHLGKRANEFKPAKVQDFPDFRRTAWVYVVWVKAE</sequence>
<name>A0A6A1UIB1_9ROSI</name>
<evidence type="ECO:0000313" key="2">
    <source>
        <dbReference type="Proteomes" id="UP000516437"/>
    </source>
</evidence>
<dbReference type="PANTHER" id="PTHR34538:SF10">
    <property type="entry name" value="GENOME ASSEMBLY, CHROMOSOME: A06"/>
    <property type="match status" value="1"/>
</dbReference>
<keyword evidence="2" id="KW-1185">Reference proteome</keyword>
<evidence type="ECO:0000313" key="1">
    <source>
        <dbReference type="EMBL" id="KAB1199873.1"/>
    </source>
</evidence>
<dbReference type="PANTHER" id="PTHR34538">
    <property type="entry name" value="EXPRESSED PROTEIN"/>
    <property type="match status" value="1"/>
</dbReference>
<dbReference type="Proteomes" id="UP000516437">
    <property type="component" value="Unassembled WGS sequence"/>
</dbReference>
<dbReference type="EMBL" id="RXIC02000409">
    <property type="protein sequence ID" value="KAB1199873.1"/>
    <property type="molecule type" value="Genomic_DNA"/>
</dbReference>
<protein>
    <submittedName>
        <fullName evidence="1">Uncharacterized protein</fullName>
    </submittedName>
</protein>
<organism evidence="1 2">
    <name type="scientific">Morella rubra</name>
    <name type="common">Chinese bayberry</name>
    <dbReference type="NCBI Taxonomy" id="262757"/>
    <lineage>
        <taxon>Eukaryota</taxon>
        <taxon>Viridiplantae</taxon>
        <taxon>Streptophyta</taxon>
        <taxon>Embryophyta</taxon>
        <taxon>Tracheophyta</taxon>
        <taxon>Spermatophyta</taxon>
        <taxon>Magnoliopsida</taxon>
        <taxon>eudicotyledons</taxon>
        <taxon>Gunneridae</taxon>
        <taxon>Pentapetalae</taxon>
        <taxon>rosids</taxon>
        <taxon>fabids</taxon>
        <taxon>Fagales</taxon>
        <taxon>Myricaceae</taxon>
        <taxon>Morella</taxon>
    </lineage>
</organism>